<dbReference type="EMBL" id="WIGO01000525">
    <property type="protein sequence ID" value="KAF6809723.1"/>
    <property type="molecule type" value="Genomic_DNA"/>
</dbReference>
<dbReference type="Proteomes" id="UP000654918">
    <property type="component" value="Unassembled WGS sequence"/>
</dbReference>
<organism evidence="2 3">
    <name type="scientific">Colletotrichum plurivorum</name>
    <dbReference type="NCBI Taxonomy" id="2175906"/>
    <lineage>
        <taxon>Eukaryota</taxon>
        <taxon>Fungi</taxon>
        <taxon>Dikarya</taxon>
        <taxon>Ascomycota</taxon>
        <taxon>Pezizomycotina</taxon>
        <taxon>Sordariomycetes</taxon>
        <taxon>Hypocreomycetidae</taxon>
        <taxon>Glomerellales</taxon>
        <taxon>Glomerellaceae</taxon>
        <taxon>Colletotrichum</taxon>
        <taxon>Colletotrichum orchidearum species complex</taxon>
    </lineage>
</organism>
<gene>
    <name evidence="2" type="ORF">CPLU01_15453</name>
</gene>
<dbReference type="AlphaFoldDB" id="A0A8H6JBK6"/>
<proteinExistence type="predicted"/>
<evidence type="ECO:0000256" key="1">
    <source>
        <dbReference type="SAM" id="SignalP"/>
    </source>
</evidence>
<keyword evidence="3" id="KW-1185">Reference proteome</keyword>
<accession>A0A8H6JBK6</accession>
<name>A0A8H6JBK6_9PEZI</name>
<feature type="signal peptide" evidence="1">
    <location>
        <begin position="1"/>
        <end position="43"/>
    </location>
</feature>
<protein>
    <submittedName>
        <fullName evidence="2">Uncharacterized protein</fullName>
    </submittedName>
</protein>
<evidence type="ECO:0000313" key="2">
    <source>
        <dbReference type="EMBL" id="KAF6809723.1"/>
    </source>
</evidence>
<keyword evidence="1" id="KW-0732">Signal</keyword>
<comment type="caution">
    <text evidence="2">The sequence shown here is derived from an EMBL/GenBank/DDBJ whole genome shotgun (WGS) entry which is preliminary data.</text>
</comment>
<evidence type="ECO:0000313" key="3">
    <source>
        <dbReference type="Proteomes" id="UP000654918"/>
    </source>
</evidence>
<reference evidence="2" key="1">
    <citation type="journal article" date="2020" name="Phytopathology">
        <title>Genome Sequence Resources of Colletotrichum truncatum, C. plurivorum, C. musicola, and C. sojae: Four Species Pathogenic to Soybean (Glycine max).</title>
        <authorList>
            <person name="Rogerio F."/>
            <person name="Boufleur T.R."/>
            <person name="Ciampi-Guillardi M."/>
            <person name="Sukno S.A."/>
            <person name="Thon M.R."/>
            <person name="Massola Junior N.S."/>
            <person name="Baroncelli R."/>
        </authorList>
    </citation>
    <scope>NUCLEOTIDE SEQUENCE</scope>
    <source>
        <strain evidence="2">LFN00145</strain>
    </source>
</reference>
<sequence>MSHLICDISIAGETFICAETPTRHPRLASLCLAWLRILPSVSACSHSYGHCQQDAPNNVQLQPSAGLINFFSNIRRRPTRLALTAFSHVPPDCSVRHPTAATDQSVATASHPFIALTTGTGVPARRSGSVCETRNSPPLQPCYSIVTQWREIASHVAPRFPGQPCSPRRPFVFAVIDARLQMARLPTPLLRILALTTRSTGPKRSGIPSFSTPPPSSPAVTHVLPPRCFFRPSIRPRYAACCWMPAPIPDGKAWNERLNA</sequence>
<feature type="chain" id="PRO_5034601458" evidence="1">
    <location>
        <begin position="44"/>
        <end position="260"/>
    </location>
</feature>